<protein>
    <recommendedName>
        <fullName evidence="8">Probable membrane transporter protein</fullName>
    </recommendedName>
</protein>
<reference evidence="9 10" key="1">
    <citation type="submission" date="2020-08" db="EMBL/GenBank/DDBJ databases">
        <title>Genome sequence of Nocardioides mesophilus KACC 16243T.</title>
        <authorList>
            <person name="Hyun D.-W."/>
            <person name="Bae J.-W."/>
        </authorList>
    </citation>
    <scope>NUCLEOTIDE SEQUENCE [LARGE SCALE GENOMIC DNA]</scope>
    <source>
        <strain evidence="9 10">KACC 16243</strain>
    </source>
</reference>
<gene>
    <name evidence="9" type="ORF">H9L09_05885</name>
</gene>
<dbReference type="RefSeq" id="WP_187579761.1">
    <property type="nucleotide sequence ID" value="NZ_CP060713.1"/>
</dbReference>
<name>A0A7G9RE92_9ACTN</name>
<evidence type="ECO:0000256" key="6">
    <source>
        <dbReference type="ARBA" id="ARBA00022989"/>
    </source>
</evidence>
<dbReference type="EMBL" id="CP060713">
    <property type="protein sequence ID" value="QNN53917.1"/>
    <property type="molecule type" value="Genomic_DNA"/>
</dbReference>
<keyword evidence="10" id="KW-1185">Reference proteome</keyword>
<dbReference type="InterPro" id="IPR002781">
    <property type="entry name" value="TM_pro_TauE-like"/>
</dbReference>
<evidence type="ECO:0000256" key="2">
    <source>
        <dbReference type="ARBA" id="ARBA00009142"/>
    </source>
</evidence>
<organism evidence="9 10">
    <name type="scientific">Nocardioides mesophilus</name>
    <dbReference type="NCBI Taxonomy" id="433659"/>
    <lineage>
        <taxon>Bacteria</taxon>
        <taxon>Bacillati</taxon>
        <taxon>Actinomycetota</taxon>
        <taxon>Actinomycetes</taxon>
        <taxon>Propionibacteriales</taxon>
        <taxon>Nocardioidaceae</taxon>
        <taxon>Nocardioides</taxon>
    </lineage>
</organism>
<evidence type="ECO:0000256" key="5">
    <source>
        <dbReference type="ARBA" id="ARBA00022692"/>
    </source>
</evidence>
<evidence type="ECO:0000256" key="4">
    <source>
        <dbReference type="ARBA" id="ARBA00022475"/>
    </source>
</evidence>
<dbReference type="PANTHER" id="PTHR30269:SF37">
    <property type="entry name" value="MEMBRANE TRANSPORTER PROTEIN"/>
    <property type="match status" value="1"/>
</dbReference>
<dbReference type="KEGG" id="nmes:H9L09_05885"/>
<evidence type="ECO:0000256" key="7">
    <source>
        <dbReference type="ARBA" id="ARBA00023136"/>
    </source>
</evidence>
<evidence type="ECO:0000313" key="10">
    <source>
        <dbReference type="Proteomes" id="UP000515947"/>
    </source>
</evidence>
<feature type="transmembrane region" description="Helical" evidence="8">
    <location>
        <begin position="192"/>
        <end position="211"/>
    </location>
</feature>
<evidence type="ECO:0000256" key="8">
    <source>
        <dbReference type="RuleBase" id="RU363041"/>
    </source>
</evidence>
<proteinExistence type="inferred from homology"/>
<keyword evidence="3" id="KW-0813">Transport</keyword>
<sequence length="242" mass="24853">MVVSLVVLIVFVGALTRATFGFGEALVAMPLLALLPIGLPTAASLIAIVSLTLAVIGIVGGSGQVDRKVLLRLCLGAVLGVPLGVALVLLVPERAVAAALGCFLVGYGWYAATSHRPAGTAPLEVAWPVGVVAGGLGSAYGFHGIPVVVYGTRRGWSPAMFRETLHVFFLVAGVLVVSGQAIGGLWSDELPLLVAVSLPVVGLAALLGRALHARIPVDRFQRSVHLLVLVLGVVLLTRAVLS</sequence>
<comment type="similarity">
    <text evidence="2 8">Belongs to the 4-toluene sulfonate uptake permease (TSUP) (TC 2.A.102) family.</text>
</comment>
<accession>A0A7G9RE92</accession>
<dbReference type="Proteomes" id="UP000515947">
    <property type="component" value="Chromosome"/>
</dbReference>
<feature type="transmembrane region" description="Helical" evidence="8">
    <location>
        <begin position="69"/>
        <end position="89"/>
    </location>
</feature>
<dbReference type="InterPro" id="IPR052017">
    <property type="entry name" value="TSUP"/>
</dbReference>
<feature type="transmembrane region" description="Helical" evidence="8">
    <location>
        <begin position="95"/>
        <end position="112"/>
    </location>
</feature>
<feature type="transmembrane region" description="Helical" evidence="8">
    <location>
        <begin position="42"/>
        <end position="62"/>
    </location>
</feature>
<dbReference type="AlphaFoldDB" id="A0A7G9RE92"/>
<feature type="transmembrane region" description="Helical" evidence="8">
    <location>
        <begin position="223"/>
        <end position="241"/>
    </location>
</feature>
<dbReference type="GO" id="GO:0005886">
    <property type="term" value="C:plasma membrane"/>
    <property type="evidence" value="ECO:0007669"/>
    <property type="project" value="UniProtKB-SubCell"/>
</dbReference>
<evidence type="ECO:0000256" key="1">
    <source>
        <dbReference type="ARBA" id="ARBA00004651"/>
    </source>
</evidence>
<keyword evidence="7 8" id="KW-0472">Membrane</keyword>
<keyword evidence="5 8" id="KW-0812">Transmembrane</keyword>
<feature type="transmembrane region" description="Helical" evidence="8">
    <location>
        <begin position="164"/>
        <end position="186"/>
    </location>
</feature>
<comment type="subcellular location">
    <subcellularLocation>
        <location evidence="1 8">Cell membrane</location>
        <topology evidence="1 8">Multi-pass membrane protein</topology>
    </subcellularLocation>
</comment>
<dbReference type="Pfam" id="PF01925">
    <property type="entry name" value="TauE"/>
    <property type="match status" value="1"/>
</dbReference>
<evidence type="ECO:0000256" key="3">
    <source>
        <dbReference type="ARBA" id="ARBA00022448"/>
    </source>
</evidence>
<dbReference type="PANTHER" id="PTHR30269">
    <property type="entry name" value="TRANSMEMBRANE PROTEIN YFCA"/>
    <property type="match status" value="1"/>
</dbReference>
<evidence type="ECO:0000313" key="9">
    <source>
        <dbReference type="EMBL" id="QNN53917.1"/>
    </source>
</evidence>
<keyword evidence="4 8" id="KW-1003">Cell membrane</keyword>
<keyword evidence="6 8" id="KW-1133">Transmembrane helix</keyword>